<gene>
    <name evidence="1" type="ORF">P256_02075</name>
</gene>
<dbReference type="AlphaFoldDB" id="V2TJC9"/>
<proteinExistence type="predicted"/>
<accession>V2TJC9</accession>
<dbReference type="HOGENOM" id="CLU_2505279_0_0_6"/>
<dbReference type="EMBL" id="AYER01000009">
    <property type="protein sequence ID" value="ESK37642.1"/>
    <property type="molecule type" value="Genomic_DNA"/>
</dbReference>
<sequence>MTALLLITLKSHVNSETLYLEQVEDIVIVNNNKYTHYLWINSKSSTIFDSALYTTFETASKNDIIKINRTTYYVHEITNLISRYE</sequence>
<evidence type="ECO:0000313" key="2">
    <source>
        <dbReference type="Proteomes" id="UP000023785"/>
    </source>
</evidence>
<evidence type="ECO:0000313" key="1">
    <source>
        <dbReference type="EMBL" id="ESK37642.1"/>
    </source>
</evidence>
<dbReference type="RefSeq" id="WP_023273688.1">
    <property type="nucleotide sequence ID" value="NZ_KI530735.1"/>
</dbReference>
<organism evidence="1 2">
    <name type="scientific">Acinetobacter nectaris CIP 110549</name>
    <dbReference type="NCBI Taxonomy" id="1392540"/>
    <lineage>
        <taxon>Bacteria</taxon>
        <taxon>Pseudomonadati</taxon>
        <taxon>Pseudomonadota</taxon>
        <taxon>Gammaproteobacteria</taxon>
        <taxon>Moraxellales</taxon>
        <taxon>Moraxellaceae</taxon>
        <taxon>Acinetobacter</taxon>
    </lineage>
</organism>
<comment type="caution">
    <text evidence="1">The sequence shown here is derived from an EMBL/GenBank/DDBJ whole genome shotgun (WGS) entry which is preliminary data.</text>
</comment>
<keyword evidence="2" id="KW-1185">Reference proteome</keyword>
<protein>
    <submittedName>
        <fullName evidence="1">Uncharacterized protein</fullName>
    </submittedName>
</protein>
<dbReference type="PATRIC" id="fig|1392540.3.peg.1998"/>
<dbReference type="OrthoDB" id="9873164at2"/>
<reference evidence="1 2" key="1">
    <citation type="submission" date="2013-10" db="EMBL/GenBank/DDBJ databases">
        <title>The Genome Sequence of Acinetobacter nectaris CIP 110549.</title>
        <authorList>
            <consortium name="The Broad Institute Genomics Platform"/>
            <consortium name="The Broad Institute Genome Sequencing Center for Infectious Disease"/>
            <person name="Cerqueira G."/>
            <person name="Feldgarden M."/>
            <person name="Courvalin P."/>
            <person name="Grillot-Courvalin C."/>
            <person name="Clermont D."/>
            <person name="Rocha E."/>
            <person name="Yoon E.-J."/>
            <person name="Nemec A."/>
            <person name="Young S.K."/>
            <person name="Zeng Q."/>
            <person name="Gargeya S."/>
            <person name="Fitzgerald M."/>
            <person name="Abouelleil A."/>
            <person name="Alvarado L."/>
            <person name="Berlin A.M."/>
            <person name="Chapman S.B."/>
            <person name="Gainer-Dewar J."/>
            <person name="Goldberg J."/>
            <person name="Gnerre S."/>
            <person name="Griggs A."/>
            <person name="Gujja S."/>
            <person name="Hansen M."/>
            <person name="Howarth C."/>
            <person name="Imamovic A."/>
            <person name="Ireland A."/>
            <person name="Larimer J."/>
            <person name="McCowan C."/>
            <person name="Murphy C."/>
            <person name="Pearson M."/>
            <person name="Poon T.W."/>
            <person name="Priest M."/>
            <person name="Roberts A."/>
            <person name="Saif S."/>
            <person name="Shea T."/>
            <person name="Sykes S."/>
            <person name="Wortman J."/>
            <person name="Nusbaum C."/>
            <person name="Birren B."/>
        </authorList>
    </citation>
    <scope>NUCLEOTIDE SEQUENCE [LARGE SCALE GENOMIC DNA]</scope>
    <source>
        <strain evidence="1 2">CIP 110549</strain>
    </source>
</reference>
<name>V2TJC9_9GAMM</name>
<dbReference type="Proteomes" id="UP000023785">
    <property type="component" value="Unassembled WGS sequence"/>
</dbReference>